<evidence type="ECO:0000313" key="1">
    <source>
        <dbReference type="EMBL" id="OHU58322.1"/>
    </source>
</evidence>
<accession>A0A1S1LLY3</accession>
<protein>
    <submittedName>
        <fullName evidence="1">Uncharacterized protein</fullName>
    </submittedName>
</protein>
<dbReference type="EMBL" id="MLIQ01000013">
    <property type="protein sequence ID" value="OHU58322.1"/>
    <property type="molecule type" value="Genomic_DNA"/>
</dbReference>
<dbReference type="Proteomes" id="UP000180043">
    <property type="component" value="Unassembled WGS sequence"/>
</dbReference>
<gene>
    <name evidence="1" type="ORF">BKG82_12135</name>
</gene>
<dbReference type="RefSeq" id="WP_057969577.1">
    <property type="nucleotide sequence ID" value="NZ_MLII01000030.1"/>
</dbReference>
<dbReference type="AlphaFoldDB" id="A0A1S1LLY3"/>
<name>A0A1S1LLY3_MYCCH</name>
<proteinExistence type="predicted"/>
<evidence type="ECO:0000313" key="2">
    <source>
        <dbReference type="Proteomes" id="UP000180043"/>
    </source>
</evidence>
<sequence>MANEIVGFVGVYNGDGGVRGNLAWALGKLQGTASCALCDITHRGVRANPQWKDLACTLGVPIELVHRNERSAQIAQLTGDRTPAVVAQTAEGYQVVMGPEDFTGASGDAVAFIDALRQACADKDLVWPGVDVPEFGQSQR</sequence>
<comment type="caution">
    <text evidence="1">The sequence shown here is derived from an EMBL/GenBank/DDBJ whole genome shotgun (WGS) entry which is preliminary data.</text>
</comment>
<organism evidence="1 2">
    <name type="scientific">Mycobacteroides chelonae</name>
    <name type="common">Mycobacterium chelonae</name>
    <dbReference type="NCBI Taxonomy" id="1774"/>
    <lineage>
        <taxon>Bacteria</taxon>
        <taxon>Bacillati</taxon>
        <taxon>Actinomycetota</taxon>
        <taxon>Actinomycetes</taxon>
        <taxon>Mycobacteriales</taxon>
        <taxon>Mycobacteriaceae</taxon>
        <taxon>Mycobacteroides</taxon>
    </lineage>
</organism>
<reference evidence="1 2" key="1">
    <citation type="submission" date="2016-10" db="EMBL/GenBank/DDBJ databases">
        <title>Evaluation of Human, Veterinary and Environmental Mycobacterium chelonae Isolates by Core Genome Phylogenomic Analysis, Targeted Gene Comparison, and Anti-microbial Susceptibility Patterns: A Tale of Mistaken Identities.</title>
        <authorList>
            <person name="Fogelson S.B."/>
            <person name="Camus A.C."/>
            <person name="Lorenz W."/>
            <person name="Vasireddy R."/>
            <person name="Vasireddy S."/>
            <person name="Smith T."/>
            <person name="Brown-Elliott B.A."/>
            <person name="Wallace R.J.Jr."/>
            <person name="Hasan N.A."/>
            <person name="Reischl U."/>
            <person name="Sanchez S."/>
        </authorList>
    </citation>
    <scope>NUCLEOTIDE SEQUENCE [LARGE SCALE GENOMIC DNA]</scope>
    <source>
        <strain evidence="1 2">15515</strain>
    </source>
</reference>